<sequence>MSGSPSTFTSYVLDGLSNKFHLLNFNGERENNGNGGDAFKEVLKLFVRDYPVLSTEYPMSQMIWSSTPKAKVKLDKTWTMRLSYSCLMFFS</sequence>
<dbReference type="AlphaFoldDB" id="A0AA88J9C9"/>
<name>A0AA88J9C9_FICCA</name>
<dbReference type="EMBL" id="BTGU01000274">
    <property type="protein sequence ID" value="GMN65944.1"/>
    <property type="molecule type" value="Genomic_DNA"/>
</dbReference>
<reference evidence="1" key="1">
    <citation type="submission" date="2023-07" db="EMBL/GenBank/DDBJ databases">
        <title>draft genome sequence of fig (Ficus carica).</title>
        <authorList>
            <person name="Takahashi T."/>
            <person name="Nishimura K."/>
        </authorList>
    </citation>
    <scope>NUCLEOTIDE SEQUENCE</scope>
</reference>
<evidence type="ECO:0000313" key="1">
    <source>
        <dbReference type="EMBL" id="GMN65944.1"/>
    </source>
</evidence>
<protein>
    <submittedName>
        <fullName evidence="1">Uncharacterized protein</fullName>
    </submittedName>
</protein>
<proteinExistence type="predicted"/>
<accession>A0AA88J9C9</accession>
<evidence type="ECO:0000313" key="2">
    <source>
        <dbReference type="Proteomes" id="UP001187192"/>
    </source>
</evidence>
<comment type="caution">
    <text evidence="1">The sequence shown here is derived from an EMBL/GenBank/DDBJ whole genome shotgun (WGS) entry which is preliminary data.</text>
</comment>
<gene>
    <name evidence="1" type="ORF">TIFTF001_035010</name>
</gene>
<keyword evidence="2" id="KW-1185">Reference proteome</keyword>
<dbReference type="Proteomes" id="UP001187192">
    <property type="component" value="Unassembled WGS sequence"/>
</dbReference>
<organism evidence="1 2">
    <name type="scientific">Ficus carica</name>
    <name type="common">Common fig</name>
    <dbReference type="NCBI Taxonomy" id="3494"/>
    <lineage>
        <taxon>Eukaryota</taxon>
        <taxon>Viridiplantae</taxon>
        <taxon>Streptophyta</taxon>
        <taxon>Embryophyta</taxon>
        <taxon>Tracheophyta</taxon>
        <taxon>Spermatophyta</taxon>
        <taxon>Magnoliopsida</taxon>
        <taxon>eudicotyledons</taxon>
        <taxon>Gunneridae</taxon>
        <taxon>Pentapetalae</taxon>
        <taxon>rosids</taxon>
        <taxon>fabids</taxon>
        <taxon>Rosales</taxon>
        <taxon>Moraceae</taxon>
        <taxon>Ficeae</taxon>
        <taxon>Ficus</taxon>
    </lineage>
</organism>